<dbReference type="CDD" id="cd03188">
    <property type="entry name" value="GST_C_Beta"/>
    <property type="match status" value="1"/>
</dbReference>
<dbReference type="InterPro" id="IPR036249">
    <property type="entry name" value="Thioredoxin-like_sf"/>
</dbReference>
<dbReference type="Gene3D" id="1.20.1050.10">
    <property type="match status" value="1"/>
</dbReference>
<dbReference type="InterPro" id="IPR010987">
    <property type="entry name" value="Glutathione-S-Trfase_C-like"/>
</dbReference>
<dbReference type="Pfam" id="PF13409">
    <property type="entry name" value="GST_N_2"/>
    <property type="match status" value="1"/>
</dbReference>
<dbReference type="SUPFAM" id="SSF52833">
    <property type="entry name" value="Thioredoxin-like"/>
    <property type="match status" value="1"/>
</dbReference>
<feature type="domain" description="GST C-terminal" evidence="2">
    <location>
        <begin position="87"/>
        <end position="204"/>
    </location>
</feature>
<dbReference type="InterPro" id="IPR036282">
    <property type="entry name" value="Glutathione-S-Trfase_C_sf"/>
</dbReference>
<protein>
    <submittedName>
        <fullName evidence="3">Glutathione transferase GstA</fullName>
        <ecNumber evidence="3">2.5.1.18</ecNumber>
    </submittedName>
</protein>
<dbReference type="CDD" id="cd03057">
    <property type="entry name" value="GST_N_Beta"/>
    <property type="match status" value="1"/>
</dbReference>
<dbReference type="PANTHER" id="PTHR44051">
    <property type="entry name" value="GLUTATHIONE S-TRANSFERASE-RELATED"/>
    <property type="match status" value="1"/>
</dbReference>
<dbReference type="NCBIfam" id="NF007831">
    <property type="entry name" value="PRK10542.1"/>
    <property type="match status" value="1"/>
</dbReference>
<evidence type="ECO:0000259" key="2">
    <source>
        <dbReference type="PROSITE" id="PS50405"/>
    </source>
</evidence>
<dbReference type="PROSITE" id="PS50404">
    <property type="entry name" value="GST_NTER"/>
    <property type="match status" value="1"/>
</dbReference>
<dbReference type="Gene3D" id="3.40.30.10">
    <property type="entry name" value="Glutaredoxin"/>
    <property type="match status" value="1"/>
</dbReference>
<accession>A0A6L5JTE7</accession>
<comment type="caution">
    <text evidence="3">The sequence shown here is derived from an EMBL/GenBank/DDBJ whole genome shotgun (WGS) entry which is preliminary data.</text>
</comment>
<evidence type="ECO:0000313" key="4">
    <source>
        <dbReference type="Proteomes" id="UP000480275"/>
    </source>
</evidence>
<dbReference type="GO" id="GO:0004364">
    <property type="term" value="F:glutathione transferase activity"/>
    <property type="evidence" value="ECO:0007669"/>
    <property type="project" value="UniProtKB-EC"/>
</dbReference>
<dbReference type="SFLD" id="SFLDS00019">
    <property type="entry name" value="Glutathione_Transferase_(cytos"/>
    <property type="match status" value="1"/>
</dbReference>
<dbReference type="EC" id="2.5.1.18" evidence="3"/>
<dbReference type="SFLD" id="SFLDG00358">
    <property type="entry name" value="Main_(cytGST)"/>
    <property type="match status" value="1"/>
</dbReference>
<name>A0A6L5JTE7_RHOTE</name>
<evidence type="ECO:0000313" key="3">
    <source>
        <dbReference type="EMBL" id="MQY50499.1"/>
    </source>
</evidence>
<dbReference type="InterPro" id="IPR004045">
    <property type="entry name" value="Glutathione_S-Trfase_N"/>
</dbReference>
<dbReference type="AlphaFoldDB" id="A0A6L5JTE7"/>
<dbReference type="InterPro" id="IPR040079">
    <property type="entry name" value="Glutathione_S-Trfase"/>
</dbReference>
<proteinExistence type="predicted"/>
<dbReference type="SFLD" id="SFLDG01150">
    <property type="entry name" value="Main.1:_Beta-like"/>
    <property type="match status" value="1"/>
</dbReference>
<reference evidence="3 4" key="1">
    <citation type="submission" date="2019-10" db="EMBL/GenBank/DDBJ databases">
        <title>Whole-genome sequence of the purple nonsulfur photosynthetic bacterium Rhodocyclus tenuis.</title>
        <authorList>
            <person name="Kyndt J.A."/>
            <person name="Meyer T.E."/>
        </authorList>
    </citation>
    <scope>NUCLEOTIDE SEQUENCE [LARGE SCALE GENOMIC DNA]</scope>
    <source>
        <strain evidence="3 4">DSM 110</strain>
    </source>
</reference>
<gene>
    <name evidence="3" type="primary">gstA</name>
    <name evidence="3" type="ORF">GHK24_01720</name>
</gene>
<dbReference type="OrthoDB" id="8772754at2"/>
<dbReference type="EMBL" id="WIXJ01000001">
    <property type="protein sequence ID" value="MQY50499.1"/>
    <property type="molecule type" value="Genomic_DNA"/>
</dbReference>
<dbReference type="PROSITE" id="PS50405">
    <property type="entry name" value="GST_CTER"/>
    <property type="match status" value="1"/>
</dbReference>
<dbReference type="SUPFAM" id="SSF47616">
    <property type="entry name" value="GST C-terminal domain-like"/>
    <property type="match status" value="1"/>
</dbReference>
<organism evidence="3 4">
    <name type="scientific">Rhodocyclus tenuis</name>
    <name type="common">Rhodospirillum tenue</name>
    <dbReference type="NCBI Taxonomy" id="1066"/>
    <lineage>
        <taxon>Bacteria</taxon>
        <taxon>Pseudomonadati</taxon>
        <taxon>Pseudomonadota</taxon>
        <taxon>Betaproteobacteria</taxon>
        <taxon>Rhodocyclales</taxon>
        <taxon>Rhodocyclaceae</taxon>
        <taxon>Rhodocyclus</taxon>
    </lineage>
</organism>
<dbReference type="Pfam" id="PF00043">
    <property type="entry name" value="GST_C"/>
    <property type="match status" value="1"/>
</dbReference>
<evidence type="ECO:0000259" key="1">
    <source>
        <dbReference type="PROSITE" id="PS50404"/>
    </source>
</evidence>
<dbReference type="InterPro" id="IPR004046">
    <property type="entry name" value="GST_C"/>
</dbReference>
<dbReference type="PANTHER" id="PTHR44051:SF8">
    <property type="entry name" value="GLUTATHIONE S-TRANSFERASE GSTA"/>
    <property type="match status" value="1"/>
</dbReference>
<dbReference type="Proteomes" id="UP000480275">
    <property type="component" value="Unassembled WGS sequence"/>
</dbReference>
<sequence>MKLYYAPGACSLSPHIALSESGLPFEAVRVSTKTHTLDDGSDFYAINPLGYVPLLVLDTGEHLHEGPAIVQYIADQVPERALASRNGSFARYKLQEWLNFISTELHKAFSPLFNPNASDDAKAAAKQQLGARLAWVDSQLNGADYLLGAQFSVADAYLFTVTNWAKPVGLDLSKLPHLIAWRARVGKRPAVIAAMTAEGLLKTA</sequence>
<feature type="domain" description="GST N-terminal" evidence="1">
    <location>
        <begin position="1"/>
        <end position="81"/>
    </location>
</feature>
<keyword evidence="3" id="KW-0808">Transferase</keyword>